<dbReference type="Pfam" id="PF02875">
    <property type="entry name" value="Mur_ligase_C"/>
    <property type="match status" value="1"/>
</dbReference>
<evidence type="ECO:0000313" key="7">
    <source>
        <dbReference type="EMBL" id="OGZ17938.1"/>
    </source>
</evidence>
<dbReference type="PANTHER" id="PTHR43024:SF1">
    <property type="entry name" value="UDP-N-ACETYLMURAMOYL-TRIPEPTIDE--D-ALANYL-D-ALANINE LIGASE"/>
    <property type="match status" value="1"/>
</dbReference>
<name>A0A1G2DYE8_9BACT</name>
<feature type="transmembrane region" description="Helical" evidence="4">
    <location>
        <begin position="12"/>
        <end position="34"/>
    </location>
</feature>
<keyword evidence="1" id="KW-0436">Ligase</keyword>
<dbReference type="STRING" id="1801660.A2Z78_01900"/>
<evidence type="ECO:0000256" key="4">
    <source>
        <dbReference type="SAM" id="Phobius"/>
    </source>
</evidence>
<feature type="transmembrane region" description="Helical" evidence="4">
    <location>
        <begin position="150"/>
        <end position="172"/>
    </location>
</feature>
<reference evidence="7 8" key="1">
    <citation type="journal article" date="2016" name="Nat. Commun.">
        <title>Thousands of microbial genomes shed light on interconnected biogeochemical processes in an aquifer system.</title>
        <authorList>
            <person name="Anantharaman K."/>
            <person name="Brown C.T."/>
            <person name="Hug L.A."/>
            <person name="Sharon I."/>
            <person name="Castelle C.J."/>
            <person name="Probst A.J."/>
            <person name="Thomas B.C."/>
            <person name="Singh A."/>
            <person name="Wilkins M.J."/>
            <person name="Karaoz U."/>
            <person name="Brodie E.L."/>
            <person name="Williams K.H."/>
            <person name="Hubbard S.S."/>
            <person name="Banfield J.F."/>
        </authorList>
    </citation>
    <scope>NUCLEOTIDE SEQUENCE [LARGE SCALE GENOMIC DNA]</scope>
</reference>
<evidence type="ECO:0000256" key="3">
    <source>
        <dbReference type="ARBA" id="ARBA00022840"/>
    </source>
</evidence>
<dbReference type="Gene3D" id="3.90.190.20">
    <property type="entry name" value="Mur ligase, C-terminal domain"/>
    <property type="match status" value="1"/>
</dbReference>
<evidence type="ECO:0000256" key="2">
    <source>
        <dbReference type="ARBA" id="ARBA00022741"/>
    </source>
</evidence>
<dbReference type="SUPFAM" id="SSF53623">
    <property type="entry name" value="MurD-like peptide ligases, catalytic domain"/>
    <property type="match status" value="1"/>
</dbReference>
<dbReference type="AlphaFoldDB" id="A0A1G2DYE8"/>
<sequence length="584" mass="67679">MSLGNFVFLINSFYILAILWLIRSTKIIFFYLYLWQLKNYHVGRFLDHFQTEKGKKLIFNKPNFLKIILLVYFFTLPYFLPYLNSFFANLYSFRLISPYLNTLSLVLSYLSAVLLFFLPICLLIIYFLENLKVFFDFYKKRIKLPILTKKAVFLIFLAIIFEIGAISTFIYFEKDLIFFALWLLILDIFLPLVISAIVLFFQPLAVFFRELIIIKAKNRREFFEDLLVIGITGSYGKTSTKEFLYTILSQRFNVLKTKEHQNSEIGIAQCVLNDLKTKHEIFLVEMGAYGRGGIKKLCNIVRPKIGILTGINEQHLALFRSQKNIIKAKYELIESLPEDGLGFFNGDNKHCFDLYNKTEKTKKISNSQPNPSNFLPDIWAEKIIIRKDYIFFKACTQKGCIDCKVYLSGNHFIPNLLSAIYLAKEFGMTDKEIQEACLNIKSPKNTMNIFKGINDITVIDDSYSANPEGVIAALNYLRLYEGKKLIIMPSLIELGRASKEVHQRIGEEIGEVCDAVIVTTKDYFWDIGEGFLRKGGREENVLFTENPREIFEIIKKLWDPGDTVLLEGRVPKELINILIKQNNG</sequence>
<dbReference type="InterPro" id="IPR004101">
    <property type="entry name" value="Mur_ligase_C"/>
</dbReference>
<evidence type="ECO:0008006" key="9">
    <source>
        <dbReference type="Google" id="ProtNLM"/>
    </source>
</evidence>
<feature type="domain" description="Mur ligase central" evidence="6">
    <location>
        <begin position="231"/>
        <end position="423"/>
    </location>
</feature>
<accession>A0A1G2DYE8</accession>
<dbReference type="GO" id="GO:0005524">
    <property type="term" value="F:ATP binding"/>
    <property type="evidence" value="ECO:0007669"/>
    <property type="project" value="UniProtKB-KW"/>
</dbReference>
<dbReference type="Proteomes" id="UP000176752">
    <property type="component" value="Unassembled WGS sequence"/>
</dbReference>
<dbReference type="InterPro" id="IPR013221">
    <property type="entry name" value="Mur_ligase_cen"/>
</dbReference>
<keyword evidence="4" id="KW-0812">Transmembrane</keyword>
<feature type="domain" description="Mur ligase C-terminal" evidence="5">
    <location>
        <begin position="447"/>
        <end position="568"/>
    </location>
</feature>
<dbReference type="InterPro" id="IPR036565">
    <property type="entry name" value="Mur-like_cat_sf"/>
</dbReference>
<keyword evidence="2" id="KW-0547">Nucleotide-binding</keyword>
<dbReference type="PANTHER" id="PTHR43024">
    <property type="entry name" value="UDP-N-ACETYLMURAMOYL-TRIPEPTIDE--D-ALANYL-D-ALANINE LIGASE"/>
    <property type="match status" value="1"/>
</dbReference>
<evidence type="ECO:0000313" key="8">
    <source>
        <dbReference type="Proteomes" id="UP000176752"/>
    </source>
</evidence>
<dbReference type="InterPro" id="IPR051046">
    <property type="entry name" value="MurCDEF_CellWall_CoF430Synth"/>
</dbReference>
<proteinExistence type="predicted"/>
<keyword evidence="4" id="KW-1133">Transmembrane helix</keyword>
<dbReference type="InterPro" id="IPR036615">
    <property type="entry name" value="Mur_ligase_C_dom_sf"/>
</dbReference>
<evidence type="ECO:0000259" key="5">
    <source>
        <dbReference type="Pfam" id="PF02875"/>
    </source>
</evidence>
<organism evidence="7 8">
    <name type="scientific">Candidatus Nealsonbacteria bacterium RBG_13_36_15</name>
    <dbReference type="NCBI Taxonomy" id="1801660"/>
    <lineage>
        <taxon>Bacteria</taxon>
        <taxon>Candidatus Nealsoniibacteriota</taxon>
    </lineage>
</organism>
<dbReference type="GO" id="GO:0016881">
    <property type="term" value="F:acid-amino acid ligase activity"/>
    <property type="evidence" value="ECO:0007669"/>
    <property type="project" value="InterPro"/>
</dbReference>
<keyword evidence="3" id="KW-0067">ATP-binding</keyword>
<dbReference type="Pfam" id="PF08245">
    <property type="entry name" value="Mur_ligase_M"/>
    <property type="match status" value="1"/>
</dbReference>
<evidence type="ECO:0000256" key="1">
    <source>
        <dbReference type="ARBA" id="ARBA00022598"/>
    </source>
</evidence>
<protein>
    <recommendedName>
        <fullName evidence="9">Mur ligase central domain-containing protein</fullName>
    </recommendedName>
</protein>
<feature type="transmembrane region" description="Helical" evidence="4">
    <location>
        <begin position="63"/>
        <end position="83"/>
    </location>
</feature>
<evidence type="ECO:0000259" key="6">
    <source>
        <dbReference type="Pfam" id="PF08245"/>
    </source>
</evidence>
<comment type="caution">
    <text evidence="7">The sequence shown here is derived from an EMBL/GenBank/DDBJ whole genome shotgun (WGS) entry which is preliminary data.</text>
</comment>
<gene>
    <name evidence="7" type="ORF">A2Z78_01900</name>
</gene>
<dbReference type="SUPFAM" id="SSF53244">
    <property type="entry name" value="MurD-like peptide ligases, peptide-binding domain"/>
    <property type="match status" value="1"/>
</dbReference>
<dbReference type="EMBL" id="MHLV01000009">
    <property type="protein sequence ID" value="OGZ17938.1"/>
    <property type="molecule type" value="Genomic_DNA"/>
</dbReference>
<dbReference type="Gene3D" id="3.40.1190.10">
    <property type="entry name" value="Mur-like, catalytic domain"/>
    <property type="match status" value="1"/>
</dbReference>
<keyword evidence="4" id="KW-0472">Membrane</keyword>
<feature type="transmembrane region" description="Helical" evidence="4">
    <location>
        <begin position="103"/>
        <end position="129"/>
    </location>
</feature>
<feature type="transmembrane region" description="Helical" evidence="4">
    <location>
        <begin position="178"/>
        <end position="201"/>
    </location>
</feature>